<evidence type="ECO:0000256" key="1">
    <source>
        <dbReference type="ARBA" id="ARBA00004429"/>
    </source>
</evidence>
<dbReference type="GO" id="GO:0015740">
    <property type="term" value="P:C4-dicarboxylate transport"/>
    <property type="evidence" value="ECO:0007669"/>
    <property type="project" value="TreeGrafter"/>
</dbReference>
<keyword evidence="7 9" id="KW-0472">Membrane</keyword>
<dbReference type="InterPro" id="IPR055348">
    <property type="entry name" value="DctQ"/>
</dbReference>
<sequence>MAELLLSDSGPRHRGFGLVLDALCKLFALGSGLSLLAMAVMSLWSIVGRTFFDAALLGDFEIVQFLCALAVSMGLPYAQWVNGNVIVDFFTNNAPARLNALLDAIARLIMACFSGLIAWRLYVGLLELKDNGDASMMLEIQTWWAYWPMVLSFALLAVATLYGILENLKKIKS</sequence>
<dbReference type="GO" id="GO:0022857">
    <property type="term" value="F:transmembrane transporter activity"/>
    <property type="evidence" value="ECO:0007669"/>
    <property type="project" value="UniProtKB-UniRule"/>
</dbReference>
<comment type="subunit">
    <text evidence="9">The complex comprises the extracytoplasmic solute receptor protein and the two transmembrane proteins.</text>
</comment>
<name>A0A2S9K5E2_9BURK</name>
<proteinExistence type="inferred from homology"/>
<reference evidence="11 12" key="1">
    <citation type="submission" date="2018-03" db="EMBL/GenBank/DDBJ databases">
        <title>Comparative genomics illustrates the genes involved in a hyperalkaliphilic mechanisms of Serpentinomonas isolated from highly-alkaline calcium-rich serpentinized springs.</title>
        <authorList>
            <person name="Suzuki S."/>
            <person name="Ishii S."/>
            <person name="Walworth N."/>
            <person name="Bird L."/>
            <person name="Kuenen J.G."/>
            <person name="Nealson K.H."/>
        </authorList>
    </citation>
    <scope>NUCLEOTIDE SEQUENCE [LARGE SCALE GENOMIC DNA]</scope>
    <source>
        <strain evidence="11 12">P1</strain>
    </source>
</reference>
<dbReference type="OrthoDB" id="6900059at2"/>
<keyword evidence="3" id="KW-1003">Cell membrane</keyword>
<keyword evidence="4 9" id="KW-0997">Cell inner membrane</keyword>
<dbReference type="EMBL" id="PVLQ01000027">
    <property type="protein sequence ID" value="PRD65673.1"/>
    <property type="molecule type" value="Genomic_DNA"/>
</dbReference>
<dbReference type="AlphaFoldDB" id="A0A2S9K5E2"/>
<keyword evidence="5 9" id="KW-0812">Transmembrane</keyword>
<dbReference type="GO" id="GO:0005886">
    <property type="term" value="C:plasma membrane"/>
    <property type="evidence" value="ECO:0007669"/>
    <property type="project" value="UniProtKB-SubCell"/>
</dbReference>
<evidence type="ECO:0000259" key="10">
    <source>
        <dbReference type="Pfam" id="PF04290"/>
    </source>
</evidence>
<evidence type="ECO:0000256" key="9">
    <source>
        <dbReference type="RuleBase" id="RU369079"/>
    </source>
</evidence>
<gene>
    <name evidence="11" type="ORF">C6P64_08900</name>
</gene>
<keyword evidence="2 9" id="KW-0813">Transport</keyword>
<dbReference type="PANTHER" id="PTHR35011:SF10">
    <property type="entry name" value="TRAP TRANSPORTER SMALL PERMEASE PROTEIN"/>
    <property type="match status" value="1"/>
</dbReference>
<evidence type="ECO:0000256" key="6">
    <source>
        <dbReference type="ARBA" id="ARBA00022989"/>
    </source>
</evidence>
<comment type="caution">
    <text evidence="11">The sequence shown here is derived from an EMBL/GenBank/DDBJ whole genome shotgun (WGS) entry which is preliminary data.</text>
</comment>
<keyword evidence="6 9" id="KW-1133">Transmembrane helix</keyword>
<evidence type="ECO:0000256" key="7">
    <source>
        <dbReference type="ARBA" id="ARBA00023136"/>
    </source>
</evidence>
<dbReference type="Proteomes" id="UP000238589">
    <property type="component" value="Unassembled WGS sequence"/>
</dbReference>
<dbReference type="PANTHER" id="PTHR35011">
    <property type="entry name" value="2,3-DIKETO-L-GULONATE TRAP TRANSPORTER SMALL PERMEASE PROTEIN YIAM"/>
    <property type="match status" value="1"/>
</dbReference>
<comment type="similarity">
    <text evidence="8 9">Belongs to the TRAP transporter small permease family.</text>
</comment>
<feature type="transmembrane region" description="Helical" evidence="9">
    <location>
        <begin position="143"/>
        <end position="165"/>
    </location>
</feature>
<evidence type="ECO:0000313" key="11">
    <source>
        <dbReference type="EMBL" id="PRD65673.1"/>
    </source>
</evidence>
<dbReference type="Pfam" id="PF04290">
    <property type="entry name" value="DctQ"/>
    <property type="match status" value="1"/>
</dbReference>
<evidence type="ECO:0000256" key="8">
    <source>
        <dbReference type="ARBA" id="ARBA00038436"/>
    </source>
</evidence>
<dbReference type="RefSeq" id="WP_105748199.1">
    <property type="nucleotide sequence ID" value="NZ_PVLQ01000027.1"/>
</dbReference>
<evidence type="ECO:0000256" key="3">
    <source>
        <dbReference type="ARBA" id="ARBA00022475"/>
    </source>
</evidence>
<comment type="caution">
    <text evidence="9">Lacks conserved residue(s) required for the propagation of feature annotation.</text>
</comment>
<evidence type="ECO:0000256" key="5">
    <source>
        <dbReference type="ARBA" id="ARBA00022692"/>
    </source>
</evidence>
<evidence type="ECO:0000313" key="12">
    <source>
        <dbReference type="Proteomes" id="UP000238589"/>
    </source>
</evidence>
<dbReference type="InterPro" id="IPR007387">
    <property type="entry name" value="TRAP_DctQ"/>
</dbReference>
<feature type="transmembrane region" description="Helical" evidence="9">
    <location>
        <begin position="22"/>
        <end position="47"/>
    </location>
</feature>
<keyword evidence="12" id="KW-1185">Reference proteome</keyword>
<evidence type="ECO:0000256" key="4">
    <source>
        <dbReference type="ARBA" id="ARBA00022519"/>
    </source>
</evidence>
<feature type="transmembrane region" description="Helical" evidence="9">
    <location>
        <begin position="101"/>
        <end position="123"/>
    </location>
</feature>
<accession>A0A2S9K5E2</accession>
<comment type="subcellular location">
    <subcellularLocation>
        <location evidence="1 9">Cell inner membrane</location>
        <topology evidence="1 9">Multi-pass membrane protein</topology>
    </subcellularLocation>
</comment>
<comment type="function">
    <text evidence="9">Part of the tripartite ATP-independent periplasmic (TRAP) transport system.</text>
</comment>
<feature type="domain" description="Tripartite ATP-independent periplasmic transporters DctQ component" evidence="10">
    <location>
        <begin position="38"/>
        <end position="169"/>
    </location>
</feature>
<evidence type="ECO:0000256" key="2">
    <source>
        <dbReference type="ARBA" id="ARBA00022448"/>
    </source>
</evidence>
<organism evidence="11 12">
    <name type="scientific">Malikia granosa</name>
    <dbReference type="NCBI Taxonomy" id="263067"/>
    <lineage>
        <taxon>Bacteria</taxon>
        <taxon>Pseudomonadati</taxon>
        <taxon>Pseudomonadota</taxon>
        <taxon>Betaproteobacteria</taxon>
        <taxon>Burkholderiales</taxon>
        <taxon>Comamonadaceae</taxon>
        <taxon>Malikia</taxon>
    </lineage>
</organism>
<protein>
    <recommendedName>
        <fullName evidence="9">TRAP transporter small permease protein</fullName>
    </recommendedName>
</protein>